<keyword evidence="1" id="KW-0472">Membrane</keyword>
<reference evidence="2 4" key="1">
    <citation type="journal article" date="2017" name="Nature">
        <title>The sunflower genome provides insights into oil metabolism, flowering and Asterid evolution.</title>
        <authorList>
            <person name="Badouin H."/>
            <person name="Gouzy J."/>
            <person name="Grassa C.J."/>
            <person name="Murat F."/>
            <person name="Staton S.E."/>
            <person name="Cottret L."/>
            <person name="Lelandais-Briere C."/>
            <person name="Owens G.L."/>
            <person name="Carrere S."/>
            <person name="Mayjonade B."/>
            <person name="Legrand L."/>
            <person name="Gill N."/>
            <person name="Kane N.C."/>
            <person name="Bowers J.E."/>
            <person name="Hubner S."/>
            <person name="Bellec A."/>
            <person name="Berard A."/>
            <person name="Berges H."/>
            <person name="Blanchet N."/>
            <person name="Boniface M.C."/>
            <person name="Brunel D."/>
            <person name="Catrice O."/>
            <person name="Chaidir N."/>
            <person name="Claudel C."/>
            <person name="Donnadieu C."/>
            <person name="Faraut T."/>
            <person name="Fievet G."/>
            <person name="Helmstetter N."/>
            <person name="King M."/>
            <person name="Knapp S.J."/>
            <person name="Lai Z."/>
            <person name="Le Paslier M.C."/>
            <person name="Lippi Y."/>
            <person name="Lorenzon L."/>
            <person name="Mandel J.R."/>
            <person name="Marage G."/>
            <person name="Marchand G."/>
            <person name="Marquand E."/>
            <person name="Bret-Mestries E."/>
            <person name="Morien E."/>
            <person name="Nambeesan S."/>
            <person name="Nguyen T."/>
            <person name="Pegot-Espagnet P."/>
            <person name="Pouilly N."/>
            <person name="Raftis F."/>
            <person name="Sallet E."/>
            <person name="Schiex T."/>
            <person name="Thomas J."/>
            <person name="Vandecasteele C."/>
            <person name="Vares D."/>
            <person name="Vear F."/>
            <person name="Vautrin S."/>
            <person name="Crespi M."/>
            <person name="Mangin B."/>
            <person name="Burke J.M."/>
            <person name="Salse J."/>
            <person name="Munos S."/>
            <person name="Vincourt P."/>
            <person name="Rieseberg L.H."/>
            <person name="Langlade N.B."/>
        </authorList>
    </citation>
    <scope>NUCLEOTIDE SEQUENCE [LARGE SCALE GENOMIC DNA]</scope>
    <source>
        <strain evidence="4">cv. SF193</strain>
        <tissue evidence="2">Leaves</tissue>
    </source>
</reference>
<organism evidence="3 4">
    <name type="scientific">Helianthus annuus</name>
    <name type="common">Common sunflower</name>
    <dbReference type="NCBI Taxonomy" id="4232"/>
    <lineage>
        <taxon>Eukaryota</taxon>
        <taxon>Viridiplantae</taxon>
        <taxon>Streptophyta</taxon>
        <taxon>Embryophyta</taxon>
        <taxon>Tracheophyta</taxon>
        <taxon>Spermatophyta</taxon>
        <taxon>Magnoliopsida</taxon>
        <taxon>eudicotyledons</taxon>
        <taxon>Gunneridae</taxon>
        <taxon>Pentapetalae</taxon>
        <taxon>asterids</taxon>
        <taxon>campanulids</taxon>
        <taxon>Asterales</taxon>
        <taxon>Asteraceae</taxon>
        <taxon>Asteroideae</taxon>
        <taxon>Heliantheae alliance</taxon>
        <taxon>Heliantheae</taxon>
        <taxon>Helianthus</taxon>
    </lineage>
</organism>
<evidence type="ECO:0000256" key="1">
    <source>
        <dbReference type="SAM" id="Phobius"/>
    </source>
</evidence>
<dbReference type="EMBL" id="CM007905">
    <property type="protein sequence ID" value="OTF92963.1"/>
    <property type="molecule type" value="Genomic_DNA"/>
</dbReference>
<dbReference type="Gramene" id="mRNA:HanXRQr2_Chr12g0548551">
    <property type="protein sequence ID" value="CDS:HanXRQr2_Chr12g0548551.1"/>
    <property type="gene ID" value="HanXRQr2_Chr12g0548551"/>
</dbReference>
<protein>
    <submittedName>
        <fullName evidence="3">Uncharacterized protein</fullName>
    </submittedName>
</protein>
<dbReference type="InParanoid" id="A0A251S3B8"/>
<dbReference type="Proteomes" id="UP000215914">
    <property type="component" value="Chromosome 16"/>
</dbReference>
<keyword evidence="1" id="KW-0812">Transmembrane</keyword>
<name>A0A251S3B8_HELAN</name>
<reference evidence="3" key="2">
    <citation type="submission" date="2017-02" db="EMBL/GenBank/DDBJ databases">
        <title>Sunflower complete genome.</title>
        <authorList>
            <person name="Langlade N."/>
            <person name="Munos S."/>
        </authorList>
    </citation>
    <scope>NUCLEOTIDE SEQUENCE [LARGE SCALE GENOMIC DNA]</scope>
    <source>
        <tissue evidence="3">Leaves</tissue>
    </source>
</reference>
<dbReference type="AlphaFoldDB" id="A0A251S3B8"/>
<proteinExistence type="predicted"/>
<evidence type="ECO:0000313" key="4">
    <source>
        <dbReference type="Proteomes" id="UP000215914"/>
    </source>
</evidence>
<reference evidence="2" key="3">
    <citation type="submission" date="2020-06" db="EMBL/GenBank/DDBJ databases">
        <title>Helianthus annuus Genome sequencing and assembly Release 2.</title>
        <authorList>
            <person name="Gouzy J."/>
            <person name="Langlade N."/>
            <person name="Munos S."/>
        </authorList>
    </citation>
    <scope>NUCLEOTIDE SEQUENCE</scope>
    <source>
        <tissue evidence="2">Leaves</tissue>
    </source>
</reference>
<accession>A0A251S3B8</accession>
<dbReference type="EMBL" id="MNCJ02000327">
    <property type="protein sequence ID" value="KAF5778526.1"/>
    <property type="molecule type" value="Genomic_DNA"/>
</dbReference>
<sequence>MHLLPHISIIFFKFKPSIYFFLSLFIHGVYDKNFGRHISRLLVLILVEYVSILCCTKQLDLDLVLIHFY</sequence>
<keyword evidence="1" id="KW-1133">Transmembrane helix</keyword>
<evidence type="ECO:0000313" key="2">
    <source>
        <dbReference type="EMBL" id="KAF5778526.1"/>
    </source>
</evidence>
<gene>
    <name evidence="3" type="ORF">HannXRQ_Chr16g0527731</name>
    <name evidence="2" type="ORF">HanXRQr2_Chr12g0548551</name>
</gene>
<evidence type="ECO:0000313" key="3">
    <source>
        <dbReference type="EMBL" id="OTF92963.1"/>
    </source>
</evidence>
<keyword evidence="4" id="KW-1185">Reference proteome</keyword>
<feature type="transmembrane region" description="Helical" evidence="1">
    <location>
        <begin position="6"/>
        <end position="29"/>
    </location>
</feature>